<evidence type="ECO:0000313" key="2">
    <source>
        <dbReference type="Proteomes" id="UP001458880"/>
    </source>
</evidence>
<comment type="caution">
    <text evidence="1">The sequence shown here is derived from an EMBL/GenBank/DDBJ whole genome shotgun (WGS) entry which is preliminary data.</text>
</comment>
<sequence length="103" mass="11726">MLHLNGLNALKYQVFHPKPQLRYLESFLQGSEAAIKIMLKLLHHMNQLKIDRSSQSSKSISVIPRSTLVNSSSDNCVSDRETERKKLLPTLARCYQSRNVTTA</sequence>
<protein>
    <submittedName>
        <fullName evidence="1">Uncharacterized protein</fullName>
    </submittedName>
</protein>
<dbReference type="Proteomes" id="UP001458880">
    <property type="component" value="Unassembled WGS sequence"/>
</dbReference>
<evidence type="ECO:0000313" key="1">
    <source>
        <dbReference type="EMBL" id="KAK9728723.1"/>
    </source>
</evidence>
<dbReference type="EMBL" id="JASPKY010000167">
    <property type="protein sequence ID" value="KAK9728723.1"/>
    <property type="molecule type" value="Genomic_DNA"/>
</dbReference>
<accession>A0AAW1L203</accession>
<reference evidence="1 2" key="1">
    <citation type="journal article" date="2024" name="BMC Genomics">
        <title>De novo assembly and annotation of Popillia japonica's genome with initial clues to its potential as an invasive pest.</title>
        <authorList>
            <person name="Cucini C."/>
            <person name="Boschi S."/>
            <person name="Funari R."/>
            <person name="Cardaioli E."/>
            <person name="Iannotti N."/>
            <person name="Marturano G."/>
            <person name="Paoli F."/>
            <person name="Bruttini M."/>
            <person name="Carapelli A."/>
            <person name="Frati F."/>
            <person name="Nardi F."/>
        </authorList>
    </citation>
    <scope>NUCLEOTIDE SEQUENCE [LARGE SCALE GENOMIC DNA]</scope>
    <source>
        <strain evidence="1">DMR45628</strain>
    </source>
</reference>
<organism evidence="1 2">
    <name type="scientific">Popillia japonica</name>
    <name type="common">Japanese beetle</name>
    <dbReference type="NCBI Taxonomy" id="7064"/>
    <lineage>
        <taxon>Eukaryota</taxon>
        <taxon>Metazoa</taxon>
        <taxon>Ecdysozoa</taxon>
        <taxon>Arthropoda</taxon>
        <taxon>Hexapoda</taxon>
        <taxon>Insecta</taxon>
        <taxon>Pterygota</taxon>
        <taxon>Neoptera</taxon>
        <taxon>Endopterygota</taxon>
        <taxon>Coleoptera</taxon>
        <taxon>Polyphaga</taxon>
        <taxon>Scarabaeiformia</taxon>
        <taxon>Scarabaeidae</taxon>
        <taxon>Rutelinae</taxon>
        <taxon>Popillia</taxon>
    </lineage>
</organism>
<name>A0AAW1L203_POPJA</name>
<keyword evidence="2" id="KW-1185">Reference proteome</keyword>
<dbReference type="AlphaFoldDB" id="A0AAW1L203"/>
<proteinExistence type="predicted"/>
<gene>
    <name evidence="1" type="ORF">QE152_g17036</name>
</gene>